<keyword evidence="3" id="KW-1185">Reference proteome</keyword>
<dbReference type="RefSeq" id="WP_100164060.1">
    <property type="nucleotide sequence ID" value="NZ_PGTB01000119.1"/>
</dbReference>
<dbReference type="PANTHER" id="PTHR43591:SF24">
    <property type="entry name" value="2-METHOXY-6-POLYPRENYL-1,4-BENZOQUINOL METHYLASE, MITOCHONDRIAL"/>
    <property type="match status" value="1"/>
</dbReference>
<keyword evidence="2" id="KW-0489">Methyltransferase</keyword>
<proteinExistence type="predicted"/>
<dbReference type="GO" id="GO:0008757">
    <property type="term" value="F:S-adenosylmethionine-dependent methyltransferase activity"/>
    <property type="evidence" value="ECO:0007669"/>
    <property type="project" value="InterPro"/>
</dbReference>
<sequence>MRANDKTFAGAIPEIYDKYMVPMLFAPYAADLARRVVAAPVRDVLETAAGSGAVTRVLAPLLPAEARFVVTDLNPPMLEQAKRQQGGEARIEWQVADALDLPFPDVSFDAVCCQFGVMFFPDRVKGYAEARRVLRPGGRFLFNVWDRIEENVFADIVFRAAGRLLPEAPPQFMARTPHGHGNPDTLRAELMAAGFETCEIEKLTLTSRAQEASHPAIALTRGTPMFGELIPHGEDLVQRVIETATQDIRDRFGSGAVSAPMQAYVVTAA</sequence>
<reference evidence="2 3" key="1">
    <citation type="journal article" date="2018" name="Int. J. Syst. Evol. Microbiol.">
        <title>Pseudooceanicola lipolyticus sp. nov., a marine alphaproteobacterium, reclassification of Oceanicola flagellatus as Pseudooceanicola flagellatus comb. nov. and emended description of the genus Pseudooceanicola.</title>
        <authorList>
            <person name="Huang M.-M."/>
            <person name="Guo L.-L."/>
            <person name="Wu Y.-H."/>
            <person name="Lai Q.-L."/>
            <person name="Shao Z.-Z."/>
            <person name="Wang C.-S."/>
            <person name="Wu M."/>
            <person name="Xu X.-W."/>
        </authorList>
    </citation>
    <scope>NUCLEOTIDE SEQUENCE [LARGE SCALE GENOMIC DNA]</scope>
    <source>
        <strain evidence="2 3">157</strain>
    </source>
</reference>
<dbReference type="AlphaFoldDB" id="A0A2M8IWX1"/>
<dbReference type="InterPro" id="IPR013216">
    <property type="entry name" value="Methyltransf_11"/>
</dbReference>
<dbReference type="InterPro" id="IPR029063">
    <property type="entry name" value="SAM-dependent_MTases_sf"/>
</dbReference>
<dbReference type="SUPFAM" id="SSF53335">
    <property type="entry name" value="S-adenosyl-L-methionine-dependent methyltransferases"/>
    <property type="match status" value="1"/>
</dbReference>
<dbReference type="EMBL" id="PGTB01000119">
    <property type="protein sequence ID" value="PJE35029.1"/>
    <property type="molecule type" value="Genomic_DNA"/>
</dbReference>
<dbReference type="OrthoDB" id="9787738at2"/>
<feature type="domain" description="Methyltransferase type 11" evidence="1">
    <location>
        <begin position="45"/>
        <end position="142"/>
    </location>
</feature>
<accession>A0A2M8IWX1</accession>
<dbReference type="PANTHER" id="PTHR43591">
    <property type="entry name" value="METHYLTRANSFERASE"/>
    <property type="match status" value="1"/>
</dbReference>
<evidence type="ECO:0000313" key="3">
    <source>
        <dbReference type="Proteomes" id="UP000231553"/>
    </source>
</evidence>
<dbReference type="Gene3D" id="3.40.50.150">
    <property type="entry name" value="Vaccinia Virus protein VP39"/>
    <property type="match status" value="1"/>
</dbReference>
<dbReference type="GO" id="GO:0032259">
    <property type="term" value="P:methylation"/>
    <property type="evidence" value="ECO:0007669"/>
    <property type="project" value="UniProtKB-KW"/>
</dbReference>
<name>A0A2M8IWX1_9RHOB</name>
<gene>
    <name evidence="2" type="ORF">CVM52_19255</name>
</gene>
<dbReference type="Proteomes" id="UP000231553">
    <property type="component" value="Unassembled WGS sequence"/>
</dbReference>
<evidence type="ECO:0000259" key="1">
    <source>
        <dbReference type="Pfam" id="PF08241"/>
    </source>
</evidence>
<dbReference type="Pfam" id="PF08241">
    <property type="entry name" value="Methyltransf_11"/>
    <property type="match status" value="1"/>
</dbReference>
<evidence type="ECO:0000313" key="2">
    <source>
        <dbReference type="EMBL" id="PJE35029.1"/>
    </source>
</evidence>
<comment type="caution">
    <text evidence="2">The sequence shown here is derived from an EMBL/GenBank/DDBJ whole genome shotgun (WGS) entry which is preliminary data.</text>
</comment>
<organism evidence="2 3">
    <name type="scientific">Pseudooceanicola lipolyticus</name>
    <dbReference type="NCBI Taxonomy" id="2029104"/>
    <lineage>
        <taxon>Bacteria</taxon>
        <taxon>Pseudomonadati</taxon>
        <taxon>Pseudomonadota</taxon>
        <taxon>Alphaproteobacteria</taxon>
        <taxon>Rhodobacterales</taxon>
        <taxon>Paracoccaceae</taxon>
        <taxon>Pseudooceanicola</taxon>
    </lineage>
</organism>
<protein>
    <submittedName>
        <fullName evidence="2">SAM-dependent methyltransferase</fullName>
    </submittedName>
</protein>
<keyword evidence="2" id="KW-0808">Transferase</keyword>
<dbReference type="CDD" id="cd02440">
    <property type="entry name" value="AdoMet_MTases"/>
    <property type="match status" value="1"/>
</dbReference>